<name>A0A421BT44_9RHOB</name>
<feature type="transmembrane region" description="Helical" evidence="6">
    <location>
        <begin position="70"/>
        <end position="89"/>
    </location>
</feature>
<keyword evidence="2" id="KW-1003">Cell membrane</keyword>
<dbReference type="Proteomes" id="UP000279673">
    <property type="component" value="Unassembled WGS sequence"/>
</dbReference>
<dbReference type="SUPFAM" id="SSF103473">
    <property type="entry name" value="MFS general substrate transporter"/>
    <property type="match status" value="1"/>
</dbReference>
<evidence type="ECO:0000313" key="8">
    <source>
        <dbReference type="EMBL" id="RLL71459.1"/>
    </source>
</evidence>
<dbReference type="EMBL" id="RCHI01000004">
    <property type="protein sequence ID" value="RLL71459.1"/>
    <property type="molecule type" value="Genomic_DNA"/>
</dbReference>
<sequence>MRMTIVFLLAAYVLSQFYRVFLAVLTPVLGADLGISAEELALALGFWFAAFAAMQIPVGTALDRFGPRMTTALLLGLGGAGGAALFATAQGAVQIHLAMALLGFGCSPVLMAGYYVVAHAFRPALFSILAAALLGGGSLGNILGAAPMAAAVEAWGWRAVMWGLMAATLVVAAGLAIFARDPAREGGHDARRGSLLDVLRNPGFLLILPLAFTNNAASAGIRGLWAGPWAGEVHGADALTIGHVTLAMSLAMVLGNFVYGPADRILGSHKRVVLVGNLCLCLALAVLVAMPGMSLVGGAVALAAVGFFGSSYPVLMAHGRAFFPAHLVGRGMTVLNLMSIGGIAVAQFGTAPLFRAASAGGDVTFAYGMLFLFFLVPLVLSLAFYLFAADKPVALD</sequence>
<dbReference type="PANTHER" id="PTHR43124">
    <property type="entry name" value="PURINE EFFLUX PUMP PBUE"/>
    <property type="match status" value="1"/>
</dbReference>
<keyword evidence="4 6" id="KW-1133">Transmembrane helix</keyword>
<evidence type="ECO:0000256" key="4">
    <source>
        <dbReference type="ARBA" id="ARBA00022989"/>
    </source>
</evidence>
<reference evidence="8 9" key="1">
    <citation type="submission" date="2018-10" db="EMBL/GenBank/DDBJ databases">
        <title>Rhodobacter sp . BO-81.</title>
        <authorList>
            <person name="Im W.T."/>
        </authorList>
    </citation>
    <scope>NUCLEOTIDE SEQUENCE [LARGE SCALE GENOMIC DNA]</scope>
    <source>
        <strain evidence="8 9">BO-81</strain>
    </source>
</reference>
<evidence type="ECO:0000256" key="5">
    <source>
        <dbReference type="ARBA" id="ARBA00023136"/>
    </source>
</evidence>
<dbReference type="PROSITE" id="PS50850">
    <property type="entry name" value="MFS"/>
    <property type="match status" value="1"/>
</dbReference>
<feature type="transmembrane region" description="Helical" evidence="6">
    <location>
        <begin position="124"/>
        <end position="143"/>
    </location>
</feature>
<dbReference type="Gene3D" id="1.20.1250.20">
    <property type="entry name" value="MFS general substrate transporter like domains"/>
    <property type="match status" value="2"/>
</dbReference>
<keyword evidence="3 6" id="KW-0812">Transmembrane</keyword>
<dbReference type="InterPro" id="IPR036259">
    <property type="entry name" value="MFS_trans_sf"/>
</dbReference>
<feature type="transmembrane region" description="Helical" evidence="6">
    <location>
        <begin position="365"/>
        <end position="388"/>
    </location>
</feature>
<dbReference type="GO" id="GO:0005886">
    <property type="term" value="C:plasma membrane"/>
    <property type="evidence" value="ECO:0007669"/>
    <property type="project" value="UniProtKB-SubCell"/>
</dbReference>
<evidence type="ECO:0000256" key="6">
    <source>
        <dbReference type="SAM" id="Phobius"/>
    </source>
</evidence>
<dbReference type="Pfam" id="PF07690">
    <property type="entry name" value="MFS_1"/>
    <property type="match status" value="1"/>
</dbReference>
<feature type="transmembrane region" description="Helical" evidence="6">
    <location>
        <begin position="155"/>
        <end position="178"/>
    </location>
</feature>
<feature type="transmembrane region" description="Helical" evidence="6">
    <location>
        <begin position="327"/>
        <end position="345"/>
    </location>
</feature>
<feature type="transmembrane region" description="Helical" evidence="6">
    <location>
        <begin position="296"/>
        <end position="315"/>
    </location>
</feature>
<feature type="transmembrane region" description="Helical" evidence="6">
    <location>
        <begin position="199"/>
        <end position="221"/>
    </location>
</feature>
<evidence type="ECO:0000313" key="9">
    <source>
        <dbReference type="Proteomes" id="UP000279673"/>
    </source>
</evidence>
<comment type="caution">
    <text evidence="8">The sequence shown here is derived from an EMBL/GenBank/DDBJ whole genome shotgun (WGS) entry which is preliminary data.</text>
</comment>
<organism evidence="8 9">
    <name type="scientific">Paenirhodobacter hankyongi</name>
    <dbReference type="NCBI Taxonomy" id="2294033"/>
    <lineage>
        <taxon>Bacteria</taxon>
        <taxon>Pseudomonadati</taxon>
        <taxon>Pseudomonadota</taxon>
        <taxon>Alphaproteobacteria</taxon>
        <taxon>Rhodobacterales</taxon>
        <taxon>Rhodobacter group</taxon>
        <taxon>Paenirhodobacter</taxon>
    </lineage>
</organism>
<dbReference type="AlphaFoldDB" id="A0A421BT44"/>
<dbReference type="RefSeq" id="WP_121531956.1">
    <property type="nucleotide sequence ID" value="NZ_RCHI01000004.1"/>
</dbReference>
<feature type="transmembrane region" description="Helical" evidence="6">
    <location>
        <begin position="95"/>
        <end position="117"/>
    </location>
</feature>
<feature type="transmembrane region" description="Helical" evidence="6">
    <location>
        <begin position="241"/>
        <end position="260"/>
    </location>
</feature>
<evidence type="ECO:0000256" key="2">
    <source>
        <dbReference type="ARBA" id="ARBA00022475"/>
    </source>
</evidence>
<keyword evidence="9" id="KW-1185">Reference proteome</keyword>
<feature type="domain" description="Major facilitator superfamily (MFS) profile" evidence="7">
    <location>
        <begin position="4"/>
        <end position="393"/>
    </location>
</feature>
<dbReference type="InterPro" id="IPR020846">
    <property type="entry name" value="MFS_dom"/>
</dbReference>
<accession>A0A421BT44</accession>
<evidence type="ECO:0000256" key="1">
    <source>
        <dbReference type="ARBA" id="ARBA00004651"/>
    </source>
</evidence>
<dbReference type="InterPro" id="IPR050189">
    <property type="entry name" value="MFS_Efflux_Transporters"/>
</dbReference>
<protein>
    <submittedName>
        <fullName evidence="8">MFS transporter</fullName>
    </submittedName>
</protein>
<gene>
    <name evidence="8" type="ORF">DYS74_06190</name>
</gene>
<evidence type="ECO:0000259" key="7">
    <source>
        <dbReference type="PROSITE" id="PS50850"/>
    </source>
</evidence>
<proteinExistence type="predicted"/>
<feature type="transmembrane region" description="Helical" evidence="6">
    <location>
        <begin position="272"/>
        <end position="290"/>
    </location>
</feature>
<keyword evidence="5 6" id="KW-0472">Membrane</keyword>
<dbReference type="PANTHER" id="PTHR43124:SF3">
    <property type="entry name" value="CHLORAMPHENICOL EFFLUX PUMP RV0191"/>
    <property type="match status" value="1"/>
</dbReference>
<feature type="transmembrane region" description="Helical" evidence="6">
    <location>
        <begin position="40"/>
        <end position="58"/>
    </location>
</feature>
<evidence type="ECO:0000256" key="3">
    <source>
        <dbReference type="ARBA" id="ARBA00022692"/>
    </source>
</evidence>
<dbReference type="InterPro" id="IPR011701">
    <property type="entry name" value="MFS"/>
</dbReference>
<comment type="subcellular location">
    <subcellularLocation>
        <location evidence="1">Cell membrane</location>
        <topology evidence="1">Multi-pass membrane protein</topology>
    </subcellularLocation>
</comment>
<dbReference type="GO" id="GO:0022857">
    <property type="term" value="F:transmembrane transporter activity"/>
    <property type="evidence" value="ECO:0007669"/>
    <property type="project" value="InterPro"/>
</dbReference>